<protein>
    <recommendedName>
        <fullName evidence="2">DUF5709 domain-containing protein</fullName>
    </recommendedName>
</protein>
<feature type="compositionally biased region" description="Basic and acidic residues" evidence="1">
    <location>
        <begin position="99"/>
        <end position="109"/>
    </location>
</feature>
<feature type="compositionally biased region" description="Basic and acidic residues" evidence="1">
    <location>
        <begin position="33"/>
        <end position="49"/>
    </location>
</feature>
<accession>A0A2Y9A6U8</accession>
<reference evidence="3 4" key="1">
    <citation type="submission" date="2016-10" db="EMBL/GenBank/DDBJ databases">
        <authorList>
            <person name="Cai Z."/>
        </authorList>
    </citation>
    <scope>NUCLEOTIDE SEQUENCE [LARGE SCALE GENOMIC DNA]</scope>
    <source>
        <strain evidence="3 4">CGMCC 1.10826</strain>
    </source>
</reference>
<sequence length="166" mass="17611">MRPPEGGGSLGGMTEPGDTPATSPDPSLPGEGDTDKLPQEDTLEQRGVDDVMDEGYVPLDRDPLRGKNLTQAEQIEGDTITERLDQEEPEVWQEPQQPEAHREPDRAGRIEAVSEEAAGPLGEREQDMVAEDVGVAGGAATAEEAAMRVREEDDPIGLTGEGGTPG</sequence>
<feature type="domain" description="DUF5709" evidence="2">
    <location>
        <begin position="102"/>
        <end position="152"/>
    </location>
</feature>
<name>A0A2Y9A6U8_9MICO</name>
<evidence type="ECO:0000313" key="4">
    <source>
        <dbReference type="Proteomes" id="UP000250222"/>
    </source>
</evidence>
<dbReference type="Pfam" id="PF18970">
    <property type="entry name" value="DUF5709"/>
    <property type="match status" value="1"/>
</dbReference>
<dbReference type="EMBL" id="UETB01000003">
    <property type="protein sequence ID" value="SSA40070.1"/>
    <property type="molecule type" value="Genomic_DNA"/>
</dbReference>
<dbReference type="Proteomes" id="UP000250222">
    <property type="component" value="Unassembled WGS sequence"/>
</dbReference>
<feature type="region of interest" description="Disordered" evidence="1">
    <location>
        <begin position="140"/>
        <end position="166"/>
    </location>
</feature>
<evidence type="ECO:0000259" key="2">
    <source>
        <dbReference type="Pfam" id="PF18970"/>
    </source>
</evidence>
<dbReference type="AlphaFoldDB" id="A0A2Y9A6U8"/>
<proteinExistence type="predicted"/>
<evidence type="ECO:0000256" key="1">
    <source>
        <dbReference type="SAM" id="MobiDB-lite"/>
    </source>
</evidence>
<gene>
    <name evidence="3" type="ORF">SAMN05216184_103254</name>
</gene>
<feature type="compositionally biased region" description="Gly residues" evidence="1">
    <location>
        <begin position="1"/>
        <end position="11"/>
    </location>
</feature>
<evidence type="ECO:0000313" key="3">
    <source>
        <dbReference type="EMBL" id="SSA40070.1"/>
    </source>
</evidence>
<organism evidence="3 4">
    <name type="scientific">Georgenia satyanarayanai</name>
    <dbReference type="NCBI Taxonomy" id="860221"/>
    <lineage>
        <taxon>Bacteria</taxon>
        <taxon>Bacillati</taxon>
        <taxon>Actinomycetota</taxon>
        <taxon>Actinomycetes</taxon>
        <taxon>Micrococcales</taxon>
        <taxon>Bogoriellaceae</taxon>
        <taxon>Georgenia</taxon>
    </lineage>
</organism>
<keyword evidence="4" id="KW-1185">Reference proteome</keyword>
<dbReference type="InterPro" id="IPR043763">
    <property type="entry name" value="DUF5709"/>
</dbReference>
<feature type="region of interest" description="Disordered" evidence="1">
    <location>
        <begin position="1"/>
        <end position="126"/>
    </location>
</feature>